<evidence type="ECO:0000313" key="1">
    <source>
        <dbReference type="EMBL" id="BBD72489.1"/>
    </source>
</evidence>
<reference evidence="2" key="4">
    <citation type="submission" date="2020-09" db="EMBL/GenBank/DDBJ databases">
        <authorList>
            <person name="Sun Q."/>
            <person name="Ohkuma M."/>
        </authorList>
    </citation>
    <scope>NUCLEOTIDE SEQUENCE</scope>
    <source>
        <strain evidence="2">JCM 31740</strain>
    </source>
</reference>
<sequence length="64" mass="7388">MTSNDMNFMAYRKLLTTAKFFLKEALKHRERLVFYFKVNGELAPMGLPLHRTTHLTVEGKATGD</sequence>
<reference evidence="2" key="1">
    <citation type="journal article" date="2014" name="Int. J. Syst. Evol. Microbiol.">
        <title>Complete genome sequence of Corynebacterium casei LMG S-19264T (=DSM 44701T), isolated from a smear-ripened cheese.</title>
        <authorList>
            <consortium name="US DOE Joint Genome Institute (JGI-PGF)"/>
            <person name="Walter F."/>
            <person name="Albersmeier A."/>
            <person name="Kalinowski J."/>
            <person name="Ruckert C."/>
        </authorList>
    </citation>
    <scope>NUCLEOTIDE SEQUENCE</scope>
    <source>
        <strain evidence="2">JCM 31740</strain>
    </source>
</reference>
<keyword evidence="3" id="KW-1185">Reference proteome</keyword>
<dbReference type="EMBL" id="BMQS01000011">
    <property type="protein sequence ID" value="GGT96756.1"/>
    <property type="molecule type" value="Genomic_DNA"/>
</dbReference>
<reference evidence="1" key="3">
    <citation type="journal article" date="2019" name="BMC Res. Notes">
        <title>Complete genome sequence of the Sulfodiicoccus acidiphilus strain HS-1T, the first crenarchaeon that lacks polB3, isolated from an acidic hot spring in Ohwaku-dani, Hakone, Japan.</title>
        <authorList>
            <person name="Sakai H.D."/>
            <person name="Kurosawa N."/>
        </authorList>
    </citation>
    <scope>NUCLEOTIDE SEQUENCE</scope>
    <source>
        <strain evidence="1">HS-1</strain>
    </source>
</reference>
<reference evidence="3" key="2">
    <citation type="submission" date="2018-04" db="EMBL/GenBank/DDBJ databases">
        <title>Complete genome sequence of Sulfodiicoccus acidiphilus strain HS-1.</title>
        <authorList>
            <person name="Sakai H.D."/>
            <person name="Kurosawa N."/>
        </authorList>
    </citation>
    <scope>NUCLEOTIDE SEQUENCE [LARGE SCALE GENOMIC DNA]</scope>
    <source>
        <strain evidence="3">HS-1</strain>
    </source>
</reference>
<evidence type="ECO:0000313" key="3">
    <source>
        <dbReference type="Proteomes" id="UP000276741"/>
    </source>
</evidence>
<dbReference type="Proteomes" id="UP000276741">
    <property type="component" value="Chromosome"/>
</dbReference>
<dbReference type="EMBL" id="AP018553">
    <property type="protein sequence ID" value="BBD72489.1"/>
    <property type="molecule type" value="Genomic_DNA"/>
</dbReference>
<accession>A0A348B2T7</accession>
<dbReference type="KEGG" id="sacd:HS1genome_0878"/>
<dbReference type="Proteomes" id="UP000616143">
    <property type="component" value="Unassembled WGS sequence"/>
</dbReference>
<gene>
    <name evidence="2" type="ORF">GCM10007116_12810</name>
    <name evidence="1" type="ORF">HS1genome_0878</name>
</gene>
<evidence type="ECO:0000313" key="2">
    <source>
        <dbReference type="EMBL" id="GGT96756.1"/>
    </source>
</evidence>
<dbReference type="AlphaFoldDB" id="A0A348B2T7"/>
<proteinExistence type="predicted"/>
<name>A0A348B2T7_9CREN</name>
<organism evidence="1 3">
    <name type="scientific">Sulfodiicoccus acidiphilus</name>
    <dbReference type="NCBI Taxonomy" id="1670455"/>
    <lineage>
        <taxon>Archaea</taxon>
        <taxon>Thermoproteota</taxon>
        <taxon>Thermoprotei</taxon>
        <taxon>Sulfolobales</taxon>
        <taxon>Sulfolobaceae</taxon>
        <taxon>Sulfodiicoccus</taxon>
    </lineage>
</organism>
<protein>
    <submittedName>
        <fullName evidence="1">Uncharacterized protein</fullName>
    </submittedName>
</protein>